<dbReference type="EMBL" id="LLZH01000211">
    <property type="protein sequence ID" value="KUL31531.1"/>
    <property type="molecule type" value="Genomic_DNA"/>
</dbReference>
<name>A0A101JRB2_9ACTN</name>
<proteinExistence type="predicted"/>
<feature type="compositionally biased region" description="Polar residues" evidence="1">
    <location>
        <begin position="63"/>
        <end position="75"/>
    </location>
</feature>
<comment type="caution">
    <text evidence="2">The sequence shown here is derived from an EMBL/GenBank/DDBJ whole genome shotgun (WGS) entry which is preliminary data.</text>
</comment>
<feature type="region of interest" description="Disordered" evidence="1">
    <location>
        <begin position="49"/>
        <end position="75"/>
    </location>
</feature>
<evidence type="ECO:0000256" key="1">
    <source>
        <dbReference type="SAM" id="MobiDB-lite"/>
    </source>
</evidence>
<organism evidence="2 3">
    <name type="scientific">Actinoplanes awajinensis subsp. mycoplanecinus</name>
    <dbReference type="NCBI Taxonomy" id="135947"/>
    <lineage>
        <taxon>Bacteria</taxon>
        <taxon>Bacillati</taxon>
        <taxon>Actinomycetota</taxon>
        <taxon>Actinomycetes</taxon>
        <taxon>Micromonosporales</taxon>
        <taxon>Micromonosporaceae</taxon>
        <taxon>Actinoplanes</taxon>
    </lineage>
</organism>
<keyword evidence="3" id="KW-1185">Reference proteome</keyword>
<evidence type="ECO:0000313" key="3">
    <source>
        <dbReference type="Proteomes" id="UP000053244"/>
    </source>
</evidence>
<protein>
    <submittedName>
        <fullName evidence="2">Uncharacterized protein</fullName>
    </submittedName>
</protein>
<sequence>MLAGLAAVPVHHDGRFRGAITVTKPPGDSMSIGDPAAQAGLVLELRRQPSAWSRPAAPHADGSNATCTTVHSSGW</sequence>
<reference evidence="2 3" key="1">
    <citation type="submission" date="2015-10" db="EMBL/GenBank/DDBJ databases">
        <authorList>
            <person name="Gilbert D.G."/>
        </authorList>
    </citation>
    <scope>NUCLEOTIDE SEQUENCE [LARGE SCALE GENOMIC DNA]</scope>
    <source>
        <strain evidence="2 3">NRRL B-16712</strain>
    </source>
</reference>
<dbReference type="Proteomes" id="UP000053244">
    <property type="component" value="Unassembled WGS sequence"/>
</dbReference>
<gene>
    <name evidence="2" type="ORF">ADL15_21930</name>
</gene>
<evidence type="ECO:0000313" key="2">
    <source>
        <dbReference type="EMBL" id="KUL31531.1"/>
    </source>
</evidence>
<dbReference type="RefSeq" id="WP_067694231.1">
    <property type="nucleotide sequence ID" value="NZ_LLZH01000211.1"/>
</dbReference>
<accession>A0A101JRB2</accession>
<dbReference type="AlphaFoldDB" id="A0A101JRB2"/>